<accession>A0A0D2LVD8</accession>
<dbReference type="Proteomes" id="UP000054270">
    <property type="component" value="Unassembled WGS sequence"/>
</dbReference>
<feature type="compositionally biased region" description="Polar residues" evidence="1">
    <location>
        <begin position="154"/>
        <end position="174"/>
    </location>
</feature>
<dbReference type="AlphaFoldDB" id="A0A0D2LVD8"/>
<feature type="compositionally biased region" description="Polar residues" evidence="1">
    <location>
        <begin position="253"/>
        <end position="265"/>
    </location>
</feature>
<evidence type="ECO:0000313" key="3">
    <source>
        <dbReference type="Proteomes" id="UP000054270"/>
    </source>
</evidence>
<feature type="region of interest" description="Disordered" evidence="1">
    <location>
        <begin position="1"/>
        <end position="53"/>
    </location>
</feature>
<reference evidence="3" key="1">
    <citation type="submission" date="2014-04" db="EMBL/GenBank/DDBJ databases">
        <title>Evolutionary Origins and Diversification of the Mycorrhizal Mutualists.</title>
        <authorList>
            <consortium name="DOE Joint Genome Institute"/>
            <consortium name="Mycorrhizal Genomics Consortium"/>
            <person name="Kohler A."/>
            <person name="Kuo A."/>
            <person name="Nagy L.G."/>
            <person name="Floudas D."/>
            <person name="Copeland A."/>
            <person name="Barry K.W."/>
            <person name="Cichocki N."/>
            <person name="Veneault-Fourrey C."/>
            <person name="LaButti K."/>
            <person name="Lindquist E.A."/>
            <person name="Lipzen A."/>
            <person name="Lundell T."/>
            <person name="Morin E."/>
            <person name="Murat C."/>
            <person name="Riley R."/>
            <person name="Ohm R."/>
            <person name="Sun H."/>
            <person name="Tunlid A."/>
            <person name="Henrissat B."/>
            <person name="Grigoriev I.V."/>
            <person name="Hibbett D.S."/>
            <person name="Martin F."/>
        </authorList>
    </citation>
    <scope>NUCLEOTIDE SEQUENCE [LARGE SCALE GENOMIC DNA]</scope>
    <source>
        <strain evidence="3">FD-334 SS-4</strain>
    </source>
</reference>
<protein>
    <submittedName>
        <fullName evidence="2">Uncharacterized protein</fullName>
    </submittedName>
</protein>
<gene>
    <name evidence="2" type="ORF">HYPSUDRAFT_48863</name>
</gene>
<dbReference type="EMBL" id="KN817665">
    <property type="protein sequence ID" value="KJA14798.1"/>
    <property type="molecule type" value="Genomic_DNA"/>
</dbReference>
<feature type="region of interest" description="Disordered" evidence="1">
    <location>
        <begin position="203"/>
        <end position="265"/>
    </location>
</feature>
<feature type="compositionally biased region" description="Polar residues" evidence="1">
    <location>
        <begin position="1"/>
        <end position="20"/>
    </location>
</feature>
<evidence type="ECO:0000256" key="1">
    <source>
        <dbReference type="SAM" id="MobiDB-lite"/>
    </source>
</evidence>
<evidence type="ECO:0000313" key="2">
    <source>
        <dbReference type="EMBL" id="KJA14798.1"/>
    </source>
</evidence>
<feature type="region of interest" description="Disordered" evidence="1">
    <location>
        <begin position="128"/>
        <end position="174"/>
    </location>
</feature>
<dbReference type="OrthoDB" id="3017938at2759"/>
<proteinExistence type="predicted"/>
<organism evidence="2 3">
    <name type="scientific">Hypholoma sublateritium (strain FD-334 SS-4)</name>
    <dbReference type="NCBI Taxonomy" id="945553"/>
    <lineage>
        <taxon>Eukaryota</taxon>
        <taxon>Fungi</taxon>
        <taxon>Dikarya</taxon>
        <taxon>Basidiomycota</taxon>
        <taxon>Agaricomycotina</taxon>
        <taxon>Agaricomycetes</taxon>
        <taxon>Agaricomycetidae</taxon>
        <taxon>Agaricales</taxon>
        <taxon>Agaricineae</taxon>
        <taxon>Strophariaceae</taxon>
        <taxon>Hypholoma</taxon>
    </lineage>
</organism>
<keyword evidence="3" id="KW-1185">Reference proteome</keyword>
<name>A0A0D2LVD8_HYPSF</name>
<sequence>MTEITTILRSPVSQTGSQELPTPPSTPRRPHEIQDSRSSPRRTEHSRNGGYGGSVCIINSGILKERSVHTGIHQAFVPSTRLTRASKRTFSERGRDGQDMGMVELIFPSSRRKPRKRVRFSEIEGLPVSDIRTPPEDLLPSSDSDELVLPKPSTVASPSQRKTAGGSSQSAPTEVQNFKMYIRLPRRNERTGLKAQFGEDVSPKNMVNHSRTKTRWDPTSGKRIPVALPDASQSSLKQGSVAGDESISEDYEQNLSEGLCNTSLG</sequence>